<proteinExistence type="inferred from homology"/>
<dbReference type="Proteomes" id="UP000034491">
    <property type="component" value="Unassembled WGS sequence"/>
</dbReference>
<feature type="binding site" evidence="6">
    <location>
        <begin position="58"/>
        <end position="63"/>
    </location>
    <ligand>
        <name>ATP</name>
        <dbReference type="ChEBI" id="CHEBI:30616"/>
    </ligand>
</feature>
<comment type="domain">
    <text evidence="6">The N-terminal region contains the highly conserved SGGXDS motif, predicted to be a P-loop motif involved in ATP binding.</text>
</comment>
<comment type="catalytic activity">
    <reaction evidence="5 6">
        <text>cytidine(34) in tRNA(Ile2) + L-lysine + ATP = lysidine(34) in tRNA(Ile2) + AMP + diphosphate + H(+)</text>
        <dbReference type="Rhea" id="RHEA:43744"/>
        <dbReference type="Rhea" id="RHEA-COMP:10625"/>
        <dbReference type="Rhea" id="RHEA-COMP:10670"/>
        <dbReference type="ChEBI" id="CHEBI:15378"/>
        <dbReference type="ChEBI" id="CHEBI:30616"/>
        <dbReference type="ChEBI" id="CHEBI:32551"/>
        <dbReference type="ChEBI" id="CHEBI:33019"/>
        <dbReference type="ChEBI" id="CHEBI:82748"/>
        <dbReference type="ChEBI" id="CHEBI:83665"/>
        <dbReference type="ChEBI" id="CHEBI:456215"/>
        <dbReference type="EC" id="6.3.4.19"/>
    </reaction>
</comment>
<dbReference type="GO" id="GO:0032267">
    <property type="term" value="F:tRNA(Ile)-lysidine synthase activity"/>
    <property type="evidence" value="ECO:0007669"/>
    <property type="project" value="UniProtKB-EC"/>
</dbReference>
<dbReference type="PANTHER" id="PTHR43033">
    <property type="entry name" value="TRNA(ILE)-LYSIDINE SYNTHASE-RELATED"/>
    <property type="match status" value="1"/>
</dbReference>
<dbReference type="CDD" id="cd01992">
    <property type="entry name" value="TilS_N"/>
    <property type="match status" value="1"/>
</dbReference>
<comment type="function">
    <text evidence="6">Ligates lysine onto the cytidine present at position 34 of the AUA codon-specific tRNA(Ile) that contains the anticodon CAU, in an ATP-dependent manner. Cytidine is converted to lysidine, thus changing the amino acid specificity of the tRNA from methionine to isoleucine.</text>
</comment>
<dbReference type="PANTHER" id="PTHR43033:SF1">
    <property type="entry name" value="TRNA(ILE)-LYSIDINE SYNTHASE-RELATED"/>
    <property type="match status" value="1"/>
</dbReference>
<keyword evidence="4 6" id="KW-0067">ATP-binding</keyword>
<dbReference type="InterPro" id="IPR012795">
    <property type="entry name" value="tRNA_Ile_lys_synt_N"/>
</dbReference>
<dbReference type="HAMAP" id="MF_01161">
    <property type="entry name" value="tRNA_Ile_lys_synt"/>
    <property type="match status" value="1"/>
</dbReference>
<dbReference type="InterPro" id="IPR014729">
    <property type="entry name" value="Rossmann-like_a/b/a_fold"/>
</dbReference>
<accession>A0A0M2R351</accession>
<evidence type="ECO:0000256" key="2">
    <source>
        <dbReference type="ARBA" id="ARBA00022694"/>
    </source>
</evidence>
<dbReference type="PATRIC" id="fig|1549748.8.peg.1503"/>
<evidence type="ECO:0000259" key="7">
    <source>
        <dbReference type="Pfam" id="PF01171"/>
    </source>
</evidence>
<keyword evidence="2 6" id="KW-0819">tRNA processing</keyword>
<dbReference type="EC" id="6.3.4.19" evidence="6"/>
<keyword evidence="6" id="KW-0963">Cytoplasm</keyword>
<evidence type="ECO:0000256" key="1">
    <source>
        <dbReference type="ARBA" id="ARBA00022598"/>
    </source>
</evidence>
<dbReference type="STRING" id="1549748.WH95_13845"/>
<dbReference type="NCBIfam" id="TIGR02432">
    <property type="entry name" value="lysidine_TilS_N"/>
    <property type="match status" value="1"/>
</dbReference>
<evidence type="ECO:0000256" key="5">
    <source>
        <dbReference type="ARBA" id="ARBA00048539"/>
    </source>
</evidence>
<dbReference type="EMBL" id="LANI01000020">
    <property type="protein sequence ID" value="KKJ76297.1"/>
    <property type="molecule type" value="Genomic_DNA"/>
</dbReference>
<evidence type="ECO:0000313" key="8">
    <source>
        <dbReference type="EMBL" id="KKJ76297.1"/>
    </source>
</evidence>
<gene>
    <name evidence="6" type="primary">tilS</name>
    <name evidence="8" type="ORF">WH95_13845</name>
</gene>
<sequence length="468" mass="53288">MSVSFYAKGNPVSDLSPEKVLQSKADSRLKPVQEDEFAQLMSVITLPRNPFRVGVAVSGGADSMALCLLLRNWVTAKGGELFAVTVDHGLRPESGIEAQWVHVRLLAEGIEHEVLTRSLKTDSGGKGSSQVRARKARHDLIAKWCRDKEIFFLALGHHLDDQIETFLMRLVRQSRSDGLAGISMQRQDAAMTLIRPLLRLPKERLIETLRHHGWGWIEEPSNQRADYLRNRIRQKLPVIERQGVKRSTLVRITHSLGRIRRSLQKRTDAFIDQKVRLNPVGYAEIDFNESEKIQPDIFKRALQRTLLTIGGGNYSPGTAKLDRLVLSLMNPEPTKMTLAGCEIVQKDHTIFLVRENRLVPQLLLTPGLECLWDNRFFVQVHEEMKSSSLLLRTLGERGWQDLCELHPAVKNIAVSSFARYSLPAVYHGDKIITVPHLEYLNPDWIDEIQMKIRFEPKNMLIQLPFTVA</sequence>
<evidence type="ECO:0000256" key="6">
    <source>
        <dbReference type="HAMAP-Rule" id="MF_01161"/>
    </source>
</evidence>
<dbReference type="GO" id="GO:0005524">
    <property type="term" value="F:ATP binding"/>
    <property type="evidence" value="ECO:0007669"/>
    <property type="project" value="UniProtKB-UniRule"/>
</dbReference>
<feature type="domain" description="tRNA(Ile)-lysidine/2-thiocytidine synthase N-terminal" evidence="7">
    <location>
        <begin position="53"/>
        <end position="234"/>
    </location>
</feature>
<keyword evidence="3 6" id="KW-0547">Nucleotide-binding</keyword>
<dbReference type="InterPro" id="IPR012094">
    <property type="entry name" value="tRNA_Ile_lys_synt"/>
</dbReference>
<evidence type="ECO:0000256" key="4">
    <source>
        <dbReference type="ARBA" id="ARBA00022840"/>
    </source>
</evidence>
<dbReference type="AlphaFoldDB" id="A0A0M2R351"/>
<dbReference type="SUPFAM" id="SSF52402">
    <property type="entry name" value="Adenine nucleotide alpha hydrolases-like"/>
    <property type="match status" value="1"/>
</dbReference>
<organism evidence="8 9">
    <name type="scientific">Kiloniella litopenaei</name>
    <dbReference type="NCBI Taxonomy" id="1549748"/>
    <lineage>
        <taxon>Bacteria</taxon>
        <taxon>Pseudomonadati</taxon>
        <taxon>Pseudomonadota</taxon>
        <taxon>Alphaproteobacteria</taxon>
        <taxon>Rhodospirillales</taxon>
        <taxon>Kiloniellaceae</taxon>
        <taxon>Kiloniella</taxon>
    </lineage>
</organism>
<comment type="similarity">
    <text evidence="6">Belongs to the tRNA(Ile)-lysidine synthase family.</text>
</comment>
<keyword evidence="9" id="KW-1185">Reference proteome</keyword>
<protein>
    <recommendedName>
        <fullName evidence="6">tRNA(Ile)-lysidine synthase</fullName>
        <ecNumber evidence="6">6.3.4.19</ecNumber>
    </recommendedName>
    <alternativeName>
        <fullName evidence="6">tRNA(Ile)-2-lysyl-cytidine synthase</fullName>
    </alternativeName>
    <alternativeName>
        <fullName evidence="6">tRNA(Ile)-lysidine synthetase</fullName>
    </alternativeName>
</protein>
<name>A0A0M2R351_9PROT</name>
<dbReference type="Pfam" id="PF01171">
    <property type="entry name" value="ATP_bind_3"/>
    <property type="match status" value="1"/>
</dbReference>
<reference evidence="8 9" key="1">
    <citation type="submission" date="2015-03" db="EMBL/GenBank/DDBJ databases">
        <title>Genome sequence of Kiloniella sp. P1-1, isolated from the gut microflora of Pacific white shrimp, Penaeus vannamei.</title>
        <authorList>
            <person name="Shao Z."/>
            <person name="Wang L."/>
            <person name="Li X."/>
        </authorList>
    </citation>
    <scope>NUCLEOTIDE SEQUENCE [LARGE SCALE GENOMIC DNA]</scope>
    <source>
        <strain evidence="8 9">P1-1</strain>
    </source>
</reference>
<dbReference type="Gene3D" id="3.40.50.620">
    <property type="entry name" value="HUPs"/>
    <property type="match status" value="1"/>
</dbReference>
<comment type="subcellular location">
    <subcellularLocation>
        <location evidence="6">Cytoplasm</location>
    </subcellularLocation>
</comment>
<dbReference type="GO" id="GO:0005737">
    <property type="term" value="C:cytoplasm"/>
    <property type="evidence" value="ECO:0007669"/>
    <property type="project" value="UniProtKB-SubCell"/>
</dbReference>
<keyword evidence="1 6" id="KW-0436">Ligase</keyword>
<dbReference type="InterPro" id="IPR011063">
    <property type="entry name" value="TilS/TtcA_N"/>
</dbReference>
<dbReference type="GO" id="GO:0006400">
    <property type="term" value="P:tRNA modification"/>
    <property type="evidence" value="ECO:0007669"/>
    <property type="project" value="UniProtKB-UniRule"/>
</dbReference>
<evidence type="ECO:0000313" key="9">
    <source>
        <dbReference type="Proteomes" id="UP000034491"/>
    </source>
</evidence>
<comment type="caution">
    <text evidence="8">The sequence shown here is derived from an EMBL/GenBank/DDBJ whole genome shotgun (WGS) entry which is preliminary data.</text>
</comment>
<evidence type="ECO:0000256" key="3">
    <source>
        <dbReference type="ARBA" id="ARBA00022741"/>
    </source>
</evidence>